<evidence type="ECO:0000259" key="3">
    <source>
        <dbReference type="Pfam" id="PF13505"/>
    </source>
</evidence>
<organism evidence="4 5">
    <name type="scientific">Aquicella siphonis</name>
    <dbReference type="NCBI Taxonomy" id="254247"/>
    <lineage>
        <taxon>Bacteria</taxon>
        <taxon>Pseudomonadati</taxon>
        <taxon>Pseudomonadota</taxon>
        <taxon>Gammaproteobacteria</taxon>
        <taxon>Legionellales</taxon>
        <taxon>Coxiellaceae</taxon>
        <taxon>Aquicella</taxon>
    </lineage>
</organism>
<dbReference type="SUPFAM" id="SSF56925">
    <property type="entry name" value="OMPA-like"/>
    <property type="match status" value="1"/>
</dbReference>
<evidence type="ECO:0000256" key="2">
    <source>
        <dbReference type="SAM" id="SignalP"/>
    </source>
</evidence>
<dbReference type="OrthoDB" id="6823661at2"/>
<sequence length="181" mass="19954">MFKKFLTTTAIFVGSLSTAFASGSFYLGPALTYTDYQSHDLHYVGLNPGIQAGYGGWARDWLYFAAEVFATTGSITIGNDKDNASLKTDYNYGISFIPMINLDDVLFGYLRLGYIQTKFKSVSETKGAYQIGAGLEGNLTECWYLRGEYVYTPYTSVGSIGSVRSNQVTASLIYRFESLLG</sequence>
<dbReference type="RefSeq" id="WP_148337780.1">
    <property type="nucleotide sequence ID" value="NZ_LR699119.1"/>
</dbReference>
<dbReference type="Proteomes" id="UP000324194">
    <property type="component" value="Chromosome 1"/>
</dbReference>
<dbReference type="InterPro" id="IPR027385">
    <property type="entry name" value="Beta-barrel_OMP"/>
</dbReference>
<feature type="domain" description="Outer membrane protein beta-barrel" evidence="3">
    <location>
        <begin position="10"/>
        <end position="176"/>
    </location>
</feature>
<dbReference type="EMBL" id="LR699119">
    <property type="protein sequence ID" value="VVC74931.1"/>
    <property type="molecule type" value="Genomic_DNA"/>
</dbReference>
<dbReference type="AlphaFoldDB" id="A0A5E4PEZ9"/>
<name>A0A5E4PEZ9_9COXI</name>
<protein>
    <recommendedName>
        <fullName evidence="3">Outer membrane protein beta-barrel domain-containing protein</fullName>
    </recommendedName>
</protein>
<accession>A0A5E4PEZ9</accession>
<evidence type="ECO:0000256" key="1">
    <source>
        <dbReference type="ARBA" id="ARBA00022729"/>
    </source>
</evidence>
<dbReference type="Gene3D" id="2.40.160.20">
    <property type="match status" value="1"/>
</dbReference>
<keyword evidence="5" id="KW-1185">Reference proteome</keyword>
<dbReference type="InterPro" id="IPR011250">
    <property type="entry name" value="OMP/PagP_B-barrel"/>
</dbReference>
<reference evidence="4 5" key="1">
    <citation type="submission" date="2019-08" db="EMBL/GenBank/DDBJ databases">
        <authorList>
            <person name="Guy L."/>
        </authorList>
    </citation>
    <scope>NUCLEOTIDE SEQUENCE [LARGE SCALE GENOMIC DNA]</scope>
    <source>
        <strain evidence="4 5">SGT-108</strain>
    </source>
</reference>
<evidence type="ECO:0000313" key="5">
    <source>
        <dbReference type="Proteomes" id="UP000324194"/>
    </source>
</evidence>
<dbReference type="KEGG" id="asip:AQUSIP_02050"/>
<evidence type="ECO:0000313" key="4">
    <source>
        <dbReference type="EMBL" id="VVC74931.1"/>
    </source>
</evidence>
<proteinExistence type="predicted"/>
<dbReference type="Pfam" id="PF13505">
    <property type="entry name" value="OMP_b-brl"/>
    <property type="match status" value="1"/>
</dbReference>
<feature type="chain" id="PRO_5023057313" description="Outer membrane protein beta-barrel domain-containing protein" evidence="2">
    <location>
        <begin position="22"/>
        <end position="181"/>
    </location>
</feature>
<gene>
    <name evidence="4" type="ORF">AQUSIP_02050</name>
</gene>
<feature type="signal peptide" evidence="2">
    <location>
        <begin position="1"/>
        <end position="21"/>
    </location>
</feature>
<keyword evidence="1 2" id="KW-0732">Signal</keyword>